<sequence length="60" mass="6365">MRRAAEHCATGAGTVLGGLALWRYTQGVELPVVSLPKVGVLLMCLGAAEVLLGLYRAVRR</sequence>
<keyword evidence="1" id="KW-0472">Membrane</keyword>
<reference evidence="2" key="1">
    <citation type="submission" date="2020-01" db="EMBL/GenBank/DDBJ databases">
        <title>Insect and environment-associated Actinomycetes.</title>
        <authorList>
            <person name="Currrie C."/>
            <person name="Chevrette M."/>
            <person name="Carlson C."/>
            <person name="Stubbendieck R."/>
            <person name="Wendt-Pienkowski E."/>
        </authorList>
    </citation>
    <scope>NUCLEOTIDE SEQUENCE</scope>
    <source>
        <strain evidence="2">SID14436</strain>
    </source>
</reference>
<gene>
    <name evidence="2" type="ORF">G3I53_14735</name>
</gene>
<dbReference type="InterPro" id="IPR043762">
    <property type="entry name" value="DUF5708"/>
</dbReference>
<comment type="caution">
    <text evidence="2">The sequence shown here is derived from an EMBL/GenBank/DDBJ whole genome shotgun (WGS) entry which is preliminary data.</text>
</comment>
<protein>
    <submittedName>
        <fullName evidence="2">Uncharacterized protein</fullName>
    </submittedName>
</protein>
<keyword evidence="1" id="KW-1133">Transmembrane helix</keyword>
<evidence type="ECO:0000256" key="1">
    <source>
        <dbReference type="SAM" id="Phobius"/>
    </source>
</evidence>
<dbReference type="Pfam" id="PF18969">
    <property type="entry name" value="DUF5708"/>
    <property type="match status" value="1"/>
</dbReference>
<organism evidence="2">
    <name type="scientific">Streptomyces sp. SID14436</name>
    <dbReference type="NCBI Taxonomy" id="2706070"/>
    <lineage>
        <taxon>Bacteria</taxon>
        <taxon>Bacillati</taxon>
        <taxon>Actinomycetota</taxon>
        <taxon>Actinomycetes</taxon>
        <taxon>Kitasatosporales</taxon>
        <taxon>Streptomycetaceae</taxon>
        <taxon>Streptomyces</taxon>
    </lineage>
</organism>
<name>A0A6G3QVA2_9ACTN</name>
<feature type="transmembrane region" description="Helical" evidence="1">
    <location>
        <begin position="37"/>
        <end position="58"/>
    </location>
</feature>
<evidence type="ECO:0000313" key="2">
    <source>
        <dbReference type="EMBL" id="NEA87262.1"/>
    </source>
</evidence>
<dbReference type="EMBL" id="JAAGMD010000425">
    <property type="protein sequence ID" value="NEA87262.1"/>
    <property type="molecule type" value="Genomic_DNA"/>
</dbReference>
<keyword evidence="1" id="KW-0812">Transmembrane</keyword>
<proteinExistence type="predicted"/>
<accession>A0A6G3QVA2</accession>
<dbReference type="AlphaFoldDB" id="A0A6G3QVA2"/>
<dbReference type="RefSeq" id="WP_164336101.1">
    <property type="nucleotide sequence ID" value="NZ_JAAGMD010000425.1"/>
</dbReference>